<dbReference type="InterPro" id="IPR009057">
    <property type="entry name" value="Homeodomain-like_sf"/>
</dbReference>
<dbReference type="InterPro" id="IPR007889">
    <property type="entry name" value="HTH_Psq"/>
</dbReference>
<evidence type="ECO:0000313" key="3">
    <source>
        <dbReference type="EMBL" id="GBN26764.1"/>
    </source>
</evidence>
<protein>
    <recommendedName>
        <fullName evidence="2">HTH psq-type domain-containing protein</fullName>
    </recommendedName>
</protein>
<dbReference type="Proteomes" id="UP000499080">
    <property type="component" value="Unassembled WGS sequence"/>
</dbReference>
<dbReference type="EMBL" id="BGPR01007432">
    <property type="protein sequence ID" value="GBN26802.1"/>
    <property type="molecule type" value="Genomic_DNA"/>
</dbReference>
<organism evidence="3 5">
    <name type="scientific">Araneus ventricosus</name>
    <name type="common">Orbweaver spider</name>
    <name type="synonym">Epeira ventricosa</name>
    <dbReference type="NCBI Taxonomy" id="182803"/>
    <lineage>
        <taxon>Eukaryota</taxon>
        <taxon>Metazoa</taxon>
        <taxon>Ecdysozoa</taxon>
        <taxon>Arthropoda</taxon>
        <taxon>Chelicerata</taxon>
        <taxon>Arachnida</taxon>
        <taxon>Araneae</taxon>
        <taxon>Araneomorphae</taxon>
        <taxon>Entelegynae</taxon>
        <taxon>Araneoidea</taxon>
        <taxon>Araneidae</taxon>
        <taxon>Araneus</taxon>
    </lineage>
</organism>
<dbReference type="AlphaFoldDB" id="A0A4Y2MK33"/>
<evidence type="ECO:0000259" key="2">
    <source>
        <dbReference type="Pfam" id="PF05225"/>
    </source>
</evidence>
<dbReference type="GO" id="GO:0003677">
    <property type="term" value="F:DNA binding"/>
    <property type="evidence" value="ECO:0007669"/>
    <property type="project" value="InterPro"/>
</dbReference>
<dbReference type="GO" id="GO:0005634">
    <property type="term" value="C:nucleus"/>
    <property type="evidence" value="ECO:0007669"/>
    <property type="project" value="UniProtKB-SubCell"/>
</dbReference>
<accession>A0A4Y2MK33</accession>
<reference evidence="3 5" key="1">
    <citation type="journal article" date="2019" name="Sci. Rep.">
        <title>Orb-weaving spider Araneus ventricosus genome elucidates the spidroin gene catalogue.</title>
        <authorList>
            <person name="Kono N."/>
            <person name="Nakamura H."/>
            <person name="Ohtoshi R."/>
            <person name="Moran D.A.P."/>
            <person name="Shinohara A."/>
            <person name="Yoshida Y."/>
            <person name="Fujiwara M."/>
            <person name="Mori M."/>
            <person name="Tomita M."/>
            <person name="Arakawa K."/>
        </authorList>
    </citation>
    <scope>NUCLEOTIDE SEQUENCE [LARGE SCALE GENOMIC DNA]</scope>
</reference>
<gene>
    <name evidence="4" type="ORF">AVEN_138070_1</name>
    <name evidence="3" type="ORF">AVEN_39608_1</name>
</gene>
<name>A0A4Y2MK33_ARAVE</name>
<evidence type="ECO:0000256" key="1">
    <source>
        <dbReference type="ARBA" id="ARBA00004123"/>
    </source>
</evidence>
<dbReference type="Pfam" id="PF05225">
    <property type="entry name" value="HTH_psq"/>
    <property type="match status" value="1"/>
</dbReference>
<evidence type="ECO:0000313" key="5">
    <source>
        <dbReference type="Proteomes" id="UP000499080"/>
    </source>
</evidence>
<dbReference type="EMBL" id="BGPR01007427">
    <property type="protein sequence ID" value="GBN26764.1"/>
    <property type="molecule type" value="Genomic_DNA"/>
</dbReference>
<dbReference type="OrthoDB" id="71166at2759"/>
<keyword evidence="5" id="KW-1185">Reference proteome</keyword>
<dbReference type="SUPFAM" id="SSF46689">
    <property type="entry name" value="Homeodomain-like"/>
    <property type="match status" value="1"/>
</dbReference>
<sequence length="124" mass="14025">MERREKHYSEDNLIAAINEVEKGHSIHSVAKKYSIARATLQWKLKGEVVLATKKGPNPIFNKKQESNISFWIASMANAGFPITKEILMHSVAKLAKECKISFPGRNGLPGRKWFESFNETASEH</sequence>
<comment type="caution">
    <text evidence="3">The sequence shown here is derived from an EMBL/GenBank/DDBJ whole genome shotgun (WGS) entry which is preliminary data.</text>
</comment>
<feature type="domain" description="HTH psq-type" evidence="2">
    <location>
        <begin position="9"/>
        <end position="45"/>
    </location>
</feature>
<comment type="subcellular location">
    <subcellularLocation>
        <location evidence="1">Nucleus</location>
    </subcellularLocation>
</comment>
<proteinExistence type="predicted"/>
<evidence type="ECO:0000313" key="4">
    <source>
        <dbReference type="EMBL" id="GBN26802.1"/>
    </source>
</evidence>